<evidence type="ECO:0000313" key="1">
    <source>
        <dbReference type="EMBL" id="MEP1059002.1"/>
    </source>
</evidence>
<dbReference type="Proteomes" id="UP001476950">
    <property type="component" value="Unassembled WGS sequence"/>
</dbReference>
<evidence type="ECO:0000313" key="2">
    <source>
        <dbReference type="Proteomes" id="UP001476950"/>
    </source>
</evidence>
<reference evidence="1 2" key="1">
    <citation type="submission" date="2022-04" db="EMBL/GenBank/DDBJ databases">
        <title>Positive selection, recombination, and allopatry shape intraspecific diversity of widespread and dominant cyanobacteria.</title>
        <authorList>
            <person name="Wei J."/>
            <person name="Shu W."/>
            <person name="Hu C."/>
        </authorList>
    </citation>
    <scope>NUCLEOTIDE SEQUENCE [LARGE SCALE GENOMIC DNA]</scope>
    <source>
        <strain evidence="1 2">AS-A4</strain>
    </source>
</reference>
<sequence>MKHPELIPLDEIALDEINLESDEYLENDPVFHGLPLWRSLDHTLWLPH</sequence>
<gene>
    <name evidence="1" type="ORF">NDI38_11200</name>
</gene>
<organism evidence="1 2">
    <name type="scientific">Stenomitos frigidus AS-A4</name>
    <dbReference type="NCBI Taxonomy" id="2933935"/>
    <lineage>
        <taxon>Bacteria</taxon>
        <taxon>Bacillati</taxon>
        <taxon>Cyanobacteriota</taxon>
        <taxon>Cyanophyceae</taxon>
        <taxon>Leptolyngbyales</taxon>
        <taxon>Leptolyngbyaceae</taxon>
        <taxon>Stenomitos</taxon>
    </lineage>
</organism>
<protein>
    <submittedName>
        <fullName evidence="1">Uncharacterized protein</fullName>
    </submittedName>
</protein>
<dbReference type="RefSeq" id="WP_190450057.1">
    <property type="nucleotide sequence ID" value="NZ_JAMPLM010000008.1"/>
</dbReference>
<dbReference type="EMBL" id="JAMPLM010000008">
    <property type="protein sequence ID" value="MEP1059002.1"/>
    <property type="molecule type" value="Genomic_DNA"/>
</dbReference>
<name>A0ABV0KID4_9CYAN</name>
<keyword evidence="2" id="KW-1185">Reference proteome</keyword>
<comment type="caution">
    <text evidence="1">The sequence shown here is derived from an EMBL/GenBank/DDBJ whole genome shotgun (WGS) entry which is preliminary data.</text>
</comment>
<proteinExistence type="predicted"/>
<accession>A0ABV0KID4</accession>